<dbReference type="RefSeq" id="WP_178357636.1">
    <property type="nucleotide sequence ID" value="NZ_JABFYL010000012.1"/>
</dbReference>
<protein>
    <recommendedName>
        <fullName evidence="1">Zinc finger CGNR domain-containing protein</fullName>
    </recommendedName>
</protein>
<dbReference type="InterPro" id="IPR010852">
    <property type="entry name" value="ABATE"/>
</dbReference>
<dbReference type="AlphaFoldDB" id="A0A850PG49"/>
<evidence type="ECO:0000313" key="2">
    <source>
        <dbReference type="EMBL" id="NVN49248.1"/>
    </source>
</evidence>
<reference evidence="2 3" key="1">
    <citation type="submission" date="2020-05" db="EMBL/GenBank/DDBJ databases">
        <title>Draft genome sequence of Mycobacterium hippocampi DL, isolated from European seabass, Dicentrarchus labrax, reared in fish farms.</title>
        <authorList>
            <person name="Stathopoulou P."/>
            <person name="Asimakis E."/>
            <person name="Tzokas K."/>
            <person name="Batargias C."/>
            <person name="Tsiamis G."/>
        </authorList>
    </citation>
    <scope>NUCLEOTIDE SEQUENCE [LARGE SCALE GENOMIC DNA]</scope>
    <source>
        <strain evidence="2 3">DL</strain>
    </source>
</reference>
<organism evidence="2 3">
    <name type="scientific">Mycolicibacterium hippocampi</name>
    <dbReference type="NCBI Taxonomy" id="659824"/>
    <lineage>
        <taxon>Bacteria</taxon>
        <taxon>Bacillati</taxon>
        <taxon>Actinomycetota</taxon>
        <taxon>Actinomycetes</taxon>
        <taxon>Mycobacteriales</taxon>
        <taxon>Mycobacteriaceae</taxon>
        <taxon>Mycolicibacterium</taxon>
    </lineage>
</organism>
<keyword evidence="3" id="KW-1185">Reference proteome</keyword>
<sequence length="195" mass="21111">MSPSWPATTRYRLRLAPSGLALVQDLMNTRAIAPYGADLLGDGATASAWAVDALAAWSEVSGLPAPAMVLTDRDAGRLRILRSTLRDLINSDTPPETPVQPDGTVGFSLAGSGEVQLVPRGSGTQWIAAACWTEVVLGQRSSTWERLKRCREPACDSVFYDRSRNNSGVWHDAKTCGNRTNLRTSRARRRTVATA</sequence>
<dbReference type="PANTHER" id="PTHR35525">
    <property type="entry name" value="BLL6575 PROTEIN"/>
    <property type="match status" value="1"/>
</dbReference>
<evidence type="ECO:0000313" key="3">
    <source>
        <dbReference type="Proteomes" id="UP000570517"/>
    </source>
</evidence>
<dbReference type="EMBL" id="JABFYL010000012">
    <property type="protein sequence ID" value="NVN49248.1"/>
    <property type="molecule type" value="Genomic_DNA"/>
</dbReference>
<dbReference type="Gene3D" id="1.10.3300.10">
    <property type="entry name" value="Jann2411-like domain"/>
    <property type="match status" value="1"/>
</dbReference>
<accession>A0A850PG49</accession>
<dbReference type="Proteomes" id="UP000570517">
    <property type="component" value="Unassembled WGS sequence"/>
</dbReference>
<dbReference type="InterPro" id="IPR021005">
    <property type="entry name" value="Znf_CGNR"/>
</dbReference>
<name>A0A850PG49_9MYCO</name>
<feature type="domain" description="Zinc finger CGNR" evidence="1">
    <location>
        <begin position="146"/>
        <end position="189"/>
    </location>
</feature>
<gene>
    <name evidence="2" type="ORF">HLY00_2134</name>
</gene>
<evidence type="ECO:0000259" key="1">
    <source>
        <dbReference type="Pfam" id="PF11706"/>
    </source>
</evidence>
<proteinExistence type="predicted"/>
<dbReference type="InterPro" id="IPR023286">
    <property type="entry name" value="ABATE_dom_sf"/>
</dbReference>
<dbReference type="SUPFAM" id="SSF160904">
    <property type="entry name" value="Jann2411-like"/>
    <property type="match status" value="1"/>
</dbReference>
<dbReference type="Pfam" id="PF11706">
    <property type="entry name" value="zf-CGNR"/>
    <property type="match status" value="1"/>
</dbReference>
<comment type="caution">
    <text evidence="2">The sequence shown here is derived from an EMBL/GenBank/DDBJ whole genome shotgun (WGS) entry which is preliminary data.</text>
</comment>
<dbReference type="PANTHER" id="PTHR35525:SF3">
    <property type="entry name" value="BLL6575 PROTEIN"/>
    <property type="match status" value="1"/>
</dbReference>